<organism evidence="1 2">
    <name type="scientific">Trifolium pratense</name>
    <name type="common">Red clover</name>
    <dbReference type="NCBI Taxonomy" id="57577"/>
    <lineage>
        <taxon>Eukaryota</taxon>
        <taxon>Viridiplantae</taxon>
        <taxon>Streptophyta</taxon>
        <taxon>Embryophyta</taxon>
        <taxon>Tracheophyta</taxon>
        <taxon>Spermatophyta</taxon>
        <taxon>Magnoliopsida</taxon>
        <taxon>eudicotyledons</taxon>
        <taxon>Gunneridae</taxon>
        <taxon>Pentapetalae</taxon>
        <taxon>rosids</taxon>
        <taxon>fabids</taxon>
        <taxon>Fabales</taxon>
        <taxon>Fabaceae</taxon>
        <taxon>Papilionoideae</taxon>
        <taxon>50 kb inversion clade</taxon>
        <taxon>NPAAA clade</taxon>
        <taxon>Hologalegina</taxon>
        <taxon>IRL clade</taxon>
        <taxon>Trifolieae</taxon>
        <taxon>Trifolium</taxon>
    </lineage>
</organism>
<evidence type="ECO:0000313" key="1">
    <source>
        <dbReference type="EMBL" id="CAJ2672290.1"/>
    </source>
</evidence>
<evidence type="ECO:0000313" key="2">
    <source>
        <dbReference type="Proteomes" id="UP001177021"/>
    </source>
</evidence>
<dbReference type="EMBL" id="CASHSV030000615">
    <property type="protein sequence ID" value="CAJ2672290.1"/>
    <property type="molecule type" value="Genomic_DNA"/>
</dbReference>
<sequence length="94" mass="10467">MAGLAMIESYPFNYERKCEKREKVEHGLLWTSVVLAIIAISWTKRLLGMIAAVKIGCTIADKIIKVVNCMSSKLSVVSLTILFDKHVTRGRATV</sequence>
<gene>
    <name evidence="1" type="ORF">MILVUS5_LOCUS35942</name>
</gene>
<accession>A0ACB0LUV7</accession>
<name>A0ACB0LUV7_TRIPR</name>
<protein>
    <submittedName>
        <fullName evidence="1">Uncharacterized protein</fullName>
    </submittedName>
</protein>
<comment type="caution">
    <text evidence="1">The sequence shown here is derived from an EMBL/GenBank/DDBJ whole genome shotgun (WGS) entry which is preliminary data.</text>
</comment>
<dbReference type="Proteomes" id="UP001177021">
    <property type="component" value="Unassembled WGS sequence"/>
</dbReference>
<proteinExistence type="predicted"/>
<keyword evidence="2" id="KW-1185">Reference proteome</keyword>
<reference evidence="1" key="1">
    <citation type="submission" date="2023-10" db="EMBL/GenBank/DDBJ databases">
        <authorList>
            <person name="Rodriguez Cubillos JULIANA M."/>
            <person name="De Vega J."/>
        </authorList>
    </citation>
    <scope>NUCLEOTIDE SEQUENCE</scope>
</reference>